<dbReference type="PIRSF" id="PIRSF006677">
    <property type="entry name" value="UCP006677"/>
    <property type="match status" value="1"/>
</dbReference>
<comment type="cofactor">
    <cofactor evidence="4">
        <name>Mg(2+)</name>
        <dbReference type="ChEBI" id="CHEBI:18420"/>
    </cofactor>
</comment>
<reference evidence="6 7" key="1">
    <citation type="journal article" date="2012" name="J. Bacteriol.">
        <title>Draft genome sequence of Methanobacterium formicicum DSM 3637, an archaebacterium isolated from the methane producer amoeba Pelomyxa palustris.</title>
        <authorList>
            <person name="Gutierrez G."/>
        </authorList>
    </citation>
    <scope>NUCLEOTIDE SEQUENCE [LARGE SCALE GENOMIC DNA]</scope>
    <source>
        <strain evidence="7">DSM 3637 / PP1</strain>
    </source>
</reference>
<dbReference type="GO" id="GO:0015977">
    <property type="term" value="P:carbon fixation"/>
    <property type="evidence" value="ECO:0007669"/>
    <property type="project" value="UniProtKB-UniRule"/>
</dbReference>
<organism evidence="6 7">
    <name type="scientific">Methanobacterium formicicum (strain DSM 3637 / PP1)</name>
    <dbReference type="NCBI Taxonomy" id="1204725"/>
    <lineage>
        <taxon>Archaea</taxon>
        <taxon>Methanobacteriati</taxon>
        <taxon>Methanobacteriota</taxon>
        <taxon>Methanomada group</taxon>
        <taxon>Methanobacteria</taxon>
        <taxon>Methanobacteriales</taxon>
        <taxon>Methanobacteriaceae</taxon>
        <taxon>Methanobacterium</taxon>
    </lineage>
</organism>
<name>K2QAG9_METFP</name>
<dbReference type="Proteomes" id="UP000007360">
    <property type="component" value="Unassembled WGS sequence"/>
</dbReference>
<evidence type="ECO:0000313" key="7">
    <source>
        <dbReference type="Proteomes" id="UP000007360"/>
    </source>
</evidence>
<dbReference type="InterPro" id="IPR015813">
    <property type="entry name" value="Pyrv/PenolPyrv_kinase-like_dom"/>
</dbReference>
<dbReference type="AlphaFoldDB" id="K2QAG9"/>
<evidence type="ECO:0000256" key="3">
    <source>
        <dbReference type="ARBA" id="ARBA00023300"/>
    </source>
</evidence>
<dbReference type="GO" id="GO:0000287">
    <property type="term" value="F:magnesium ion binding"/>
    <property type="evidence" value="ECO:0007669"/>
    <property type="project" value="UniProtKB-UniRule"/>
</dbReference>
<evidence type="ECO:0000256" key="4">
    <source>
        <dbReference type="HAMAP-Rule" id="MF_01904"/>
    </source>
</evidence>
<dbReference type="NCBIfam" id="TIGR02751">
    <property type="entry name" value="PEPCase_arch"/>
    <property type="match status" value="1"/>
</dbReference>
<keyword evidence="7" id="KW-1185">Reference proteome</keyword>
<dbReference type="SUPFAM" id="SSF51621">
    <property type="entry name" value="Phosphoenolpyruvate/pyruvate domain"/>
    <property type="match status" value="1"/>
</dbReference>
<comment type="subunit">
    <text evidence="4">Homotetramer.</text>
</comment>
<dbReference type="GO" id="GO:0006099">
    <property type="term" value="P:tricarboxylic acid cycle"/>
    <property type="evidence" value="ECO:0007669"/>
    <property type="project" value="InterPro"/>
</dbReference>
<comment type="catalytic activity">
    <reaction evidence="4">
        <text>oxaloacetate + phosphate = phosphoenolpyruvate + hydrogencarbonate</text>
        <dbReference type="Rhea" id="RHEA:28370"/>
        <dbReference type="ChEBI" id="CHEBI:16452"/>
        <dbReference type="ChEBI" id="CHEBI:17544"/>
        <dbReference type="ChEBI" id="CHEBI:43474"/>
        <dbReference type="ChEBI" id="CHEBI:58702"/>
        <dbReference type="EC" id="4.1.1.31"/>
    </reaction>
</comment>
<evidence type="ECO:0000256" key="1">
    <source>
        <dbReference type="ARBA" id="ARBA00022842"/>
    </source>
</evidence>
<dbReference type="PATRIC" id="fig|1204725.3.peg.2236"/>
<comment type="function">
    <text evidence="4">Catalyzes the irreversible beta-carboxylation of phosphoenolpyruvate (PEP) to form oxaloacetate (OAA), a four-carbon dicarboxylic acid source for the tricarboxylic acid cycle.</text>
</comment>
<proteinExistence type="inferred from homology"/>
<sequence>MSTQHPDNVNSPFFSSSNEIGGEDEIAEAYYVFSHLGCDEQMWDCEGKEVDNYVVKKLLTRYGEFFNQKKLGEDLRLTLRVPNPTVEKAEAKILLETLESIPRSFDVAKLFYGEDIAPVFEIILPMTGSARCIDRIYRYYSDFVIGKQNKSFKDDDITIAEWIGEFKPTKINAIPLFEDREGMLNAHEITRKYLSDKDIHQQRIFLARSDPAMNYGLIGAVLMNKLALYNFNLLSEDTGVDIYPIIGVGSAPFRGNLKPQNIENLTTEYPSVHTFTIQSSFKYDHPTSEVIKGIEKLKSIKTSRPHEVDPEKFLEIIDKYGQEFQKQILELAPPINSIAKHTPNRRKRKLHIGLFGYSRNIDGISLPRAISFTCALYSLGLPPEVLALNALDGDDFAFLDEYYLNFRNDLKDALQYLNLDSPFLPEPIKERLKSMDYVTNEEHKEITDQIIDLFRKDNVDAVPELILRAANLRKFVG</sequence>
<dbReference type="InterPro" id="IPR007566">
    <property type="entry name" value="PEP_COase_arc-type"/>
</dbReference>
<dbReference type="EC" id="4.1.1.31" evidence="4 5"/>
<protein>
    <recommendedName>
        <fullName evidence="4 5">Phosphoenolpyruvate carboxylase</fullName>
        <shortName evidence="4">PEPC</shortName>
        <shortName evidence="4">PEPCase</shortName>
        <ecNumber evidence="4 5">4.1.1.31</ecNumber>
    </recommendedName>
</protein>
<comment type="caution">
    <text evidence="6">The sequence shown here is derived from an EMBL/GenBank/DDBJ whole genome shotgun (WGS) entry which is preliminary data.</text>
</comment>
<evidence type="ECO:0000256" key="5">
    <source>
        <dbReference type="NCBIfam" id="TIGR02751"/>
    </source>
</evidence>
<gene>
    <name evidence="4" type="primary">ppcA</name>
    <name evidence="6" type="ORF">A994_11132</name>
</gene>
<dbReference type="EMBL" id="AMPO01000011">
    <property type="protein sequence ID" value="EKF84946.1"/>
    <property type="molecule type" value="Genomic_DNA"/>
</dbReference>
<keyword evidence="1 4" id="KW-0460">Magnesium</keyword>
<evidence type="ECO:0000313" key="6">
    <source>
        <dbReference type="EMBL" id="EKF84946.1"/>
    </source>
</evidence>
<dbReference type="HAMAP" id="MF_01904">
    <property type="entry name" value="PEPcase_type2"/>
    <property type="match status" value="1"/>
</dbReference>
<evidence type="ECO:0000256" key="2">
    <source>
        <dbReference type="ARBA" id="ARBA00023239"/>
    </source>
</evidence>
<dbReference type="GO" id="GO:0006107">
    <property type="term" value="P:oxaloacetate metabolic process"/>
    <property type="evidence" value="ECO:0007669"/>
    <property type="project" value="UniProtKB-UniRule"/>
</dbReference>
<accession>K2QAG9</accession>
<comment type="similarity">
    <text evidence="4">Belongs to the PEPCase type 2 family.</text>
</comment>
<dbReference type="Pfam" id="PF14010">
    <property type="entry name" value="PEPcase_2"/>
    <property type="match status" value="1"/>
</dbReference>
<dbReference type="GO" id="GO:0008964">
    <property type="term" value="F:phosphoenolpyruvate carboxylase activity"/>
    <property type="evidence" value="ECO:0007669"/>
    <property type="project" value="UniProtKB-UniRule"/>
</dbReference>
<keyword evidence="3 4" id="KW-0120">Carbon dioxide fixation</keyword>
<keyword evidence="2 4" id="KW-0456">Lyase</keyword>